<accession>A0ACB9TRU4</accession>
<evidence type="ECO:0000313" key="2">
    <source>
        <dbReference type="Proteomes" id="UP001056778"/>
    </source>
</evidence>
<reference evidence="1" key="1">
    <citation type="submission" date="2022-04" db="EMBL/GenBank/DDBJ databases">
        <title>Chromosome-scale genome assembly of Holotrichia oblita Faldermann.</title>
        <authorList>
            <person name="Rongchong L."/>
        </authorList>
    </citation>
    <scope>NUCLEOTIDE SEQUENCE</scope>
    <source>
        <strain evidence="1">81SQS9</strain>
    </source>
</reference>
<comment type="caution">
    <text evidence="1">The sequence shown here is derived from an EMBL/GenBank/DDBJ whole genome shotgun (WGS) entry which is preliminary data.</text>
</comment>
<dbReference type="Proteomes" id="UP001056778">
    <property type="component" value="Chromosome 1"/>
</dbReference>
<evidence type="ECO:0000313" key="1">
    <source>
        <dbReference type="EMBL" id="KAI4469375.1"/>
    </source>
</evidence>
<keyword evidence="2" id="KW-1185">Reference proteome</keyword>
<name>A0ACB9TRU4_HOLOL</name>
<gene>
    <name evidence="1" type="ORF">MML48_1g00095</name>
</gene>
<dbReference type="EMBL" id="CM043015">
    <property type="protein sequence ID" value="KAI4469375.1"/>
    <property type="molecule type" value="Genomic_DNA"/>
</dbReference>
<protein>
    <submittedName>
        <fullName evidence="1">5-formyltetrahydrofolate cyclo-ligase-related</fullName>
    </submittedName>
</protein>
<sequence length="5864" mass="662075">MLAKGKYPYSKALIKLLVRYVQLEYDVLYHPENYSVKYEKEVEVKVHFFLHLLLDGVVRKFRKENVQHYDSTATECVLRIFNQVNGEYKIKGRFIWSAINKLAKKLGLLETISEIRQNGVLLSQNHPTFTKLSCDNIEDISDCDSEYEIPLSPARSCESPVDNLKLEYPVKREPPDLDSGQDIEQLRIHDDFGSGTGYDDDSDNDSVISDGKLQRLLDVKCEIQDYNSDSDDCVIDLKSEREHSKSVQITGDNYDNKCSNLTDVAIKSTNGFAKCEQKLNKNGDRGETSNCENSNNNDSSVNNNKRDDFIIGDSHSNNSNVNNKNSNGDISKAPSNAGNSSQVIELDDEDDEDDLIIVTKSAKQIKTSPHKVKSPVIVLDSDDENDCVIVNNDEEKIPKCDDKSRKIRSFSDNQVNEISSTTGSNITSKNKEFETYTSDNTSNNYRRMNRSSSSEVHALEDLTPEGVDEKCVANQENALNRDEFIGDILVVKEEDAKDPKDKATTSRIDETQTPHPNKEIAVKAVTLTERTTTSQDQTPTDTTNNERTFRTSNELLNEMRYRCPIYDDEMPCRSYDLKPIKLMKDHRVAKVDRCENSTATNYTNGYKFGVCATSSIRRDQEHVEFCTRSFVSETKVIIHQNNVTSLRHDIHGDVPVTSKENAAEGVNFSNADSGLSPDNFQLENLIGDNAVVNDKNQEDGLNSAENANKTQITTEPVAQLQSVGMPELSLDETPKMPSETPLFNYFSNTSPDDLTSVELTSHEKQRRRYFDTELPEGKVVENLQLAIHGPDAVEESDSVEETCTKIDENRTSASETSSDGSFTKYFLDTTPLGELADENFSNPCNTVSEVPTKVLDMTSNDAKSSLCEEPRQRYFEKIFEVSQEQNSQQIGEKFQNLKSLPAPVTGKMEQEKEAIKDTLEQSDSVHDVQSLDESYSKTKEQHTSISKASLDRYFAKYFSNTAPLGELADETPKEVLDMSDKDVEPLLHKEQRQRYFEAVLETPQEQNLDKESEQTGEKMLPTPVRADIKQEKEAITGTSEQSDSVNESLDQSYTKPNKQHTSISKASLDRSFAKYLSNTAPLRKLADETPKTQCNTISEAPKKVLDMSSKDTEPSLHEEQRQRYFEAVLETPQEQNLHKESEQTGDKSLPPPVRADTDTSEQSDSVDEFLDQSYTKTKEQHISTSKASLDRYFAKYFSNTAPLGDLADENPTNQSNTISEAPKEVLDKTSKDTLPSLYKEQRRRYFDEILEAPQEQNLHKESKQTGEKFHSLKSLPPHLAADIEQQKEVITDTSDSVDDVQSLDEPYAKTNEQQTSTFKVSLDRSFAKYLSNTAPLRELADENLTNQCNTISAGPKKVWDISFDGALQEQHLHKESEHTGEKFQYLKSLSSPITVIKQAKEAITDTSEQSDSVDESSDQSYTKTTEQHTSRSKAKAKYLSNTAPLRDLTDENPTNQSNAISEVLKKVSNMSNKDTEPSLHEQQQRYFERILETAQEQNLHKESEQTGNKSLPAPVRADIKQEREVIADTSEQSYTKTNEQHTSTSKASLDRYFAKYFSNTAPLGDLADENPTNQSNTISEDPKQVLHRTSKDTQPSLYEEQRQRYLEGAPQEQNLHKESEQTEEKFQYLKSLQAPVTTDVKQPKEAITETSEQSDSVNEFYQSYTKIKEQHTSTSKASVDQYFAKYFSKTAPLKELADENPTTQCNTISENPKKVLDMSGKDADQRQKHFDRIFDVPQEQNLHQESEQTEEKFQNLKSQPAPPVTGDIKQQKEVTSDTLKKSDSVDDIESLDEICTKTNEQHTSKSKASLDRSFAKYLSNTAPLGELADENSTNQSNTISEVPKKVLDMSGKDAEPPLYEEQRQRYFEQISEAHQNEEMGQTAEKFQYLKSLPTPPVTADIEQQKSDSVDDMESLDESCTKTNKQHTSKSKASVDRSFAKYLSNTTPLGELADENSTNQSNRISEAPNHQHLDMGGKDVEPSLYDEERQRYFEVVLEAPQEQNLHKESEQTVEHVQDVKLQPDHIGADMEVGVRDTSKQPEFVEDTQPLDESHTKNNEQLGLDRSFSKYLSPLREISDESPLNRSNTVSKPPTKTLDMSRKYIEPPSFEEQRQRYFERTIDTSQEQNLRKDSEQTAIHDAVPNISDRNTSRSTSKLDRSFAKYCSDVTPLREPKDPVPLNKCKEVLNKSSKYAEPPSFEEQRQKYFEQMLETEENVNTEVSERPSSIFTEAILAEASAEEGLSKGVADEDGADLEKSIQPDHQHDNEEQLPAPNQQESIDSAATELEELLALSTADVKHEASSGNRVKIGKNQCVNTLSSELEQALELSQTDCCRESMTTTENDEAPEVTRDESEAAGLDTTSCDNTEETDPVQDDLPPSPSGDKSETSVVDQNVVNEEICNENFINSLAGEDIEEIYLVVPGEAVSGEKTGENEDEDVVFVLDPSMCNDEAGEYSGIEDELIRINFLIEEDEVPEDSEPTPNTADVEYRFNGSDIPTVDEEICVDHSENQVQYSDEVTPENGDLVFLSNQDYISEAVHEVQTTQSTHDDASQHDKEDEIQPIIEDSEVIIEATESSIEASDQIQPEAEITQVQTQVDDLVPQEDAEYINSEAMLEIASQPEVVSNPQDNQELAVPDEVVQDEARTSEVTETSIGQIENVEHEAINDEVAVEGVSEVTNDEIVQETTTTDHVSVDEVILTNESENNENHEVPITQSEFDDFTSRHEVSQQIPVDLSKQNEGVGCGTEEVVPDDHVLTQTNSVVAIAGAEDQHQVDLSAIEATKANFKCIKLEIPSEETNQIDFGKDEFPENKLKMDCVKNEIFVDAKTVMNMHDVNIVPHYVNANFADIHMKYIKDEVITRSQCITKEEMQDFVKAQITDFSDKCQILYPSVAIQHDTPRAMSLSTLSSKFAESLAEKTEDIYYENLDILATAAAAQKSLKIEGAPKAKRSRIKMAAFNKSKAAKFKPNEVRETLRPQPANTIDATILAESDFNGASEDSCDSYGGKLIIAEEEHISNIDETVFDEDTVDEKIIFVPTKLEDVEDTEIRICITDSEKYERAFNELELLEMVDVIEDDGFKSSPKRGRRKMLKNNAENNLDKEVLLPESSPIDYSFKPIVKNSVKKPRRKSPKKVAKIENNVVEAKSKIETDDVVKDETKAKDEVGLGFDRFLMGESLMLTHDGEFVKVHTNASGTKPKLIPANPDKLAEEINTVNDVNAIKQPIRTKAALKSYDKKNNLNLAENIEDKFKLRPYVKLVTDPTIQKMIDNLPDSTKSATMPKISLGRKNYRSLLDARKLLHRTSVIQNHKLKIENVPKIGDPGLQKTAPIEELKKPPPIPKAGSPVRRFSLDTDQAKGVSAEIKPVEAKLSNKVQAVPKYRKISRSISLIDSKSNSLPNLSTSIDTKLNKSDKTGSGSNLINGVKPATSFNKKSNCNGLQIKNNISKQDDLNLKQTLSKLSQFGTTFEEIKIEREIKKAQTIKDKDDVKKVDKSKKGVQLNSENKNTSSSQKMKAVRKILDRRKTDESFLKKKTNMKPKEEELVSKLKTRRLSVDVELISFDKCKTNHFTKIAKETHTKNEVERSKLKPKEDSHPPSVKRKHQNHLDNSECIRSNKSNVKKSKISPDHDITTSKQDQVDKVEPEKSDKHITGERKHQNDLDNSECIQSNKSDVKKSKISPDHDITTIKHDKVNKVKPEEADEHIIGEKKHQNEIIKDGDNLECIQNNKSDIKPPKITPNYDTTMIKQDEVDKVEPVEFPKKPDQEVVESISEILNEIVRKIEEEGNAMIEVGTEININQDETVPTPQENLDERDMETKTEPEEIEPKCDQINENIDSEQLETKIAEENLDQNKLEVTPIKTLKELATECLNANPVDATQQKILEQDEISPKTVENESEVAPTQPPIIELEKIQDVGDLDENSESLASIAEQKLDIKENEDQIMEGSKEVVANLIEKVVAKLRKENIPELLNLTKLTPKGVSTSSTQNNVAAKSYTRKPIIKKRHNDLKQSLQKEVPFQYIPKKKRVTFNAKEIILNAAEFDANHKIVTSTENPTNTELNQLNIEGNNVKATTSPKILNFEQNKLERNQIDQKIKEQTITSPTKRRDRKNIDEVINILRSNLEEKIEITIVQVIDDEKPNETVEDLKKITEDNQKTRLFQPWQDMKTYQPKIEDKSEENDIPSEENSPKDIVEDVSVKEIEKSEEKHEDVEGPSPAPAETLDLTSLEETEPETIATEALEIPPEAIEPETTDQEVIDVKPNTDEIPDTPVSNPDVPIAEVPSPLVIKKDFENFAENIFSTSTPLRLIQREYSFISEEDAEPKNDEEELIVKDELIKADEIKEIITEEDNFDDKQMPNLSPIVDTNDNSSSTTEEDDKEMMKLTTDSQLTPPPILEKEVPTPIGTNFATSALLDNADDVMSSVLENIPGQEKTFNFASEESLFDDSSKTSDMLLNFNENQFMNEKDQDLNITAPFPEITDKSIDISYDATPTPTPIDKPSDTNHSTISDIMPSNVEPNEMSWPPVSTSESFLKNHDFVEDTIPEDSPVKTEALNMIYTKPTTPERIDKKSMEIKNESIHKTENHQRFTDNLAAIPSTSKMCESSHLSAITTQMSSFGTDQVLTTRSSDLHSAVNFGTELGVNSENPNSMFGKDFDTIDEDDTPIIEKVKAYGTMHIGSGTNSDHNYSMGGPFLGGEYESSELSTKQLAQENDQKGSSNEDFGNTGIEGDSMFPFSAQVCISFIENNLTQETNRSLNHSPVDGGTDYHLPEQDGQLPFSFADNQDATQQLQDSQNTIKILNQECDSRQEDNITSFREDFSNPMSVENMNIDRISFTAATVQSHDNQNHLLKASEREKVTVIYNEHDFASTNSIKEITCLETPQLSKDDLIRSSIKHEALSTTRQRRQSPEKVGGRSPKKNKKCKERDAPLSNFSSAMTAKAMADIARKKIENKRERVDYGYIRQNTKTQVLAPVKKISPNPTPDRKSPQQTKSNSSSPVRNEIINTDAEIVPSNEKVEPASKPEEALPILVEKPKDHKEIAQEKLRDLLSTISINNKFDTVKLRRRQPPERLSDTLAMEMLVKDTKNQLKQFSRPPTSPKQYSRSQTKPKKAIKLDKPGGKLVDYDDSSLSDEPPAKFYEKIKKDKSEYPSKRYSDISDDDFVNKPKRTPTKTDLNRADDPSFYRLNNGEHAPKRPGDNSDLDFPARSKIPRTQAEMDRAFDALKMLEDANKIARKKEDAKNANQDFNLTPRWAASSSNNYHDPKKRIPPPQPRHDQRLYQNKSRSAIILNSQYNSQNTPYKRYQATTSQNPPNPRNLCSNSRLPPGGKHANGADGNAARAASHNSRPAVLNLLGPTTPFLGQIFSFSFHWDTKGMQALKLVVQELEEPIYRIKLEDDCTMSQTETSENQNHSDSSVTKPDEKENEVSKLQFRKKVWEYLEKNKLTNFPRPVYWRIPNFKGSEQAAAKLLELDEFKTVKYIEVNADKPQEAARILVLENQKNLYVPVPRLKDGLLKYITIPEEYNGQTIGINDEIQIDLLVLGSVAVSKEGYRIGKGRGYADLEFAILLEMGAVSDKTIVVTTVHDSQVFDTLPHEIFKDYDVPVDYILTPTQIIKIEKRLPRPTGIIWNILSQRRLNLMPVLKALKDIHDGKGKDTTLKDTDTDVEANEPRRRFPNRIKRLRRRRPRTDTKNSESQGEEASNNENVPQQRNYRRRKFFHRRKVARQQEKPSENGDTSVGENGQNAPKPPPPPRRNNRFPPFRRNLRQIDFSLMVSNIEKNVRVRDLKNALIERGIKPNVITWRGYKGICYLHYAKSNAKSVKLEKSPIVVDNVIEILQNLKISPDSETNLSVKIMEPVSRTVNVTTV</sequence>
<organism evidence="1 2">
    <name type="scientific">Holotrichia oblita</name>
    <name type="common">Chafer beetle</name>
    <dbReference type="NCBI Taxonomy" id="644536"/>
    <lineage>
        <taxon>Eukaryota</taxon>
        <taxon>Metazoa</taxon>
        <taxon>Ecdysozoa</taxon>
        <taxon>Arthropoda</taxon>
        <taxon>Hexapoda</taxon>
        <taxon>Insecta</taxon>
        <taxon>Pterygota</taxon>
        <taxon>Neoptera</taxon>
        <taxon>Endopterygota</taxon>
        <taxon>Coleoptera</taxon>
        <taxon>Polyphaga</taxon>
        <taxon>Scarabaeiformia</taxon>
        <taxon>Scarabaeidae</taxon>
        <taxon>Melolonthinae</taxon>
        <taxon>Holotrichia</taxon>
    </lineage>
</organism>
<proteinExistence type="predicted"/>